<protein>
    <submittedName>
        <fullName evidence="3">Uncharacterized protein</fullName>
    </submittedName>
</protein>
<feature type="coiled-coil region" evidence="1">
    <location>
        <begin position="176"/>
        <end position="203"/>
    </location>
</feature>
<keyword evidence="1" id="KW-0175">Coiled coil</keyword>
<dbReference type="AlphaFoldDB" id="A0A0F7SRC2"/>
<accession>A0A0F7SRC2</accession>
<sequence length="513" mass="56573">MPSFMALLDRFETNVAKITEASSHPAAPAGPFSVSMSRPFPANVRDANPGERELFKYVGPKHTSTTAHAPPASANQTLFEVTSVQPVTPLRNRSANASSTVEPDVLLRAALKLVDGYQPMPRKREFIIQLMDQYELSRQTNEELDELLLDMPEPEPAPQDVGLDDLDTEPSIEDLFKEETARVKQLESKKMKLQKLKFAKEKRAQQAVEANRPSTPPAPKLLSSYQPRRTPIAKPFSSEVLKDQIGAPTTPRAAQWQTPTITRFLAASQKRTPKEVFVPSLLDNEEPVQSGLVKDAPPDQDSGDVTIEEEKDGKGDDDEDPTVFLRSHRKDEPLVNRVEKMEVERDLYDEDEQEADGEADVTINDKADEKIDEPLITMQMETILNKLWISFGDILRQSSLAPESGEPLPPRDTFDLLTSLAQLELPPPPISSSSIASSSTPAHPLTPQGVLLAHVFLALLEAEDHALPMSEIKSRLSLISGGEDQGIKAVYWGVGKRGLMIKRGGGEAKVAFA</sequence>
<dbReference type="EMBL" id="LN483166">
    <property type="protein sequence ID" value="CED84762.1"/>
    <property type="molecule type" value="Genomic_DNA"/>
</dbReference>
<evidence type="ECO:0000256" key="1">
    <source>
        <dbReference type="SAM" id="Coils"/>
    </source>
</evidence>
<reference evidence="3" key="1">
    <citation type="submission" date="2014-08" db="EMBL/GenBank/DDBJ databases">
        <authorList>
            <person name="Sharma Rahul"/>
            <person name="Thines Marco"/>
        </authorList>
    </citation>
    <scope>NUCLEOTIDE SEQUENCE</scope>
</reference>
<name>A0A0F7SRC2_PHARH</name>
<feature type="region of interest" description="Disordered" evidence="2">
    <location>
        <begin position="288"/>
        <end position="330"/>
    </location>
</feature>
<feature type="compositionally biased region" description="Acidic residues" evidence="2">
    <location>
        <begin position="306"/>
        <end position="321"/>
    </location>
</feature>
<proteinExistence type="predicted"/>
<feature type="region of interest" description="Disordered" evidence="2">
    <location>
        <begin position="203"/>
        <end position="225"/>
    </location>
</feature>
<organism evidence="3">
    <name type="scientific">Phaffia rhodozyma</name>
    <name type="common">Yeast</name>
    <name type="synonym">Xanthophyllomyces dendrorhous</name>
    <dbReference type="NCBI Taxonomy" id="264483"/>
    <lineage>
        <taxon>Eukaryota</taxon>
        <taxon>Fungi</taxon>
        <taxon>Dikarya</taxon>
        <taxon>Basidiomycota</taxon>
        <taxon>Agaricomycotina</taxon>
        <taxon>Tremellomycetes</taxon>
        <taxon>Cystofilobasidiales</taxon>
        <taxon>Mrakiaceae</taxon>
        <taxon>Phaffia</taxon>
    </lineage>
</organism>
<evidence type="ECO:0000256" key="2">
    <source>
        <dbReference type="SAM" id="MobiDB-lite"/>
    </source>
</evidence>
<evidence type="ECO:0000313" key="3">
    <source>
        <dbReference type="EMBL" id="CED84762.1"/>
    </source>
</evidence>